<proteinExistence type="predicted"/>
<dbReference type="GeneID" id="78121273"/>
<keyword evidence="3" id="KW-1185">Reference proteome</keyword>
<evidence type="ECO:0000256" key="1">
    <source>
        <dbReference type="SAM" id="MobiDB-lite"/>
    </source>
</evidence>
<evidence type="ECO:0000313" key="3">
    <source>
        <dbReference type="Proteomes" id="UP001144451"/>
    </source>
</evidence>
<name>A0ABQ5RDX9_9MICO</name>
<dbReference type="EMBL" id="BSDQ01000001">
    <property type="protein sequence ID" value="GLI30094.1"/>
    <property type="molecule type" value="Genomic_DNA"/>
</dbReference>
<accession>A0ABQ5RDX9</accession>
<evidence type="ECO:0000313" key="2">
    <source>
        <dbReference type="EMBL" id="GLI30094.1"/>
    </source>
</evidence>
<sequence length="590" mass="64267">MSSSQFILAYACERKEEMSAEELAIRWNAATRHLEDVAATSLEFSRAGDGRTGFAVWQHARKVMTWPMFAERGGEAAGWLHVPAAAGRPEDGVDAVELARGLSTGAIDRVTMGAPAAAVHWSEDGLRIVNDRLGMVRLYEIVVPGFGMVWSSRPGLAHIFAGLQPALSQSTWNDMATLGWPSHGTAHLGNGGQMPASTSVHAGADGTTSSQCDRDEWIRSIIEDGVPSLAEGGLGMVDSLSTAAWWEGRPVADLSGGKDSRVTAAAAIRAGVVDTVRTVNTDTGEVEAARRLLALAGDPVRHRVDSVVEPKKPEGSAMDRYISMQRAWEGAYNARSAYRSRPFTGFRPASAPRINGLGGEAVQGRTLLNPAWEKKMTDQGAEVGRERLTQMVRSGGGGVGGEVIEDSVASTLRLADQSGEVGLQSAFNVVDFFYHFSKMPYWSMPQATGSTLLPFYAPQMLPRTMWAIPNAMTEYGRLHRDVLRELMPQWADEPFYKGSARTRATPWMWENADWEGIEPLIMEGAAALETFSLQEIENFMGKVRDGGGNGRHETAFARVLWEMSFREYADEIGRQAAATSREVERVRTGN</sequence>
<organism evidence="2 3">
    <name type="scientific">Brachybacterium conglomeratum</name>
    <dbReference type="NCBI Taxonomy" id="47846"/>
    <lineage>
        <taxon>Bacteria</taxon>
        <taxon>Bacillati</taxon>
        <taxon>Actinomycetota</taxon>
        <taxon>Actinomycetes</taxon>
        <taxon>Micrococcales</taxon>
        <taxon>Dermabacteraceae</taxon>
        <taxon>Brachybacterium</taxon>
    </lineage>
</organism>
<reference evidence="2" key="1">
    <citation type="submission" date="2022-12" db="EMBL/GenBank/DDBJ databases">
        <title>Reference genome sequencing for broad-spectrum identification of bacterial and archaeal isolates by mass spectrometry.</title>
        <authorList>
            <person name="Sekiguchi Y."/>
            <person name="Tourlousse D.M."/>
        </authorList>
    </citation>
    <scope>NUCLEOTIDE SEQUENCE</scope>
    <source>
        <strain evidence="2">5-2</strain>
    </source>
</reference>
<dbReference type="SUPFAM" id="SSF52402">
    <property type="entry name" value="Adenine nucleotide alpha hydrolases-like"/>
    <property type="match status" value="1"/>
</dbReference>
<comment type="caution">
    <text evidence="2">The sequence shown here is derived from an EMBL/GenBank/DDBJ whole genome shotgun (WGS) entry which is preliminary data.</text>
</comment>
<evidence type="ECO:0008006" key="4">
    <source>
        <dbReference type="Google" id="ProtNLM"/>
    </source>
</evidence>
<gene>
    <name evidence="2" type="ORF">BCONGLO52_09350</name>
</gene>
<dbReference type="RefSeq" id="WP_126986916.1">
    <property type="nucleotide sequence ID" value="NZ_BSDQ01000001.1"/>
</dbReference>
<feature type="region of interest" description="Disordered" evidence="1">
    <location>
        <begin position="192"/>
        <end position="211"/>
    </location>
</feature>
<feature type="compositionally biased region" description="Polar residues" evidence="1">
    <location>
        <begin position="195"/>
        <end position="211"/>
    </location>
</feature>
<protein>
    <recommendedName>
        <fullName evidence="4">Asparagine synthetase domain-containing protein</fullName>
    </recommendedName>
</protein>
<dbReference type="Proteomes" id="UP001144451">
    <property type="component" value="Unassembled WGS sequence"/>
</dbReference>